<dbReference type="Pfam" id="PF05047">
    <property type="entry name" value="L51_S25_CI-B8"/>
    <property type="match status" value="1"/>
</dbReference>
<dbReference type="InterPro" id="IPR039927">
    <property type="entry name" value="Ribosomal_mL43"/>
</dbReference>
<evidence type="ECO:0000256" key="4">
    <source>
        <dbReference type="ARBA" id="ARBA00023128"/>
    </source>
</evidence>
<keyword evidence="5" id="KW-0687">Ribonucleoprotein</keyword>
<proteinExistence type="inferred from homology"/>
<name>A0A165RI23_9AGAM</name>
<comment type="similarity">
    <text evidence="2">Belongs to the mitochondrion-specific ribosomal protein mL43 family.</text>
</comment>
<dbReference type="InterPro" id="IPR007741">
    <property type="entry name" value="Ribosomal_mL43/mS25/NADH_DH"/>
</dbReference>
<dbReference type="Gene3D" id="3.40.30.10">
    <property type="entry name" value="Glutaredoxin"/>
    <property type="match status" value="1"/>
</dbReference>
<evidence type="ECO:0000259" key="7">
    <source>
        <dbReference type="SMART" id="SM00916"/>
    </source>
</evidence>
<keyword evidence="9" id="KW-1185">Reference proteome</keyword>
<evidence type="ECO:0000256" key="5">
    <source>
        <dbReference type="ARBA" id="ARBA00023274"/>
    </source>
</evidence>
<dbReference type="GO" id="GO:0005762">
    <property type="term" value="C:mitochondrial large ribosomal subunit"/>
    <property type="evidence" value="ECO:0007669"/>
    <property type="project" value="TreeGrafter"/>
</dbReference>
<evidence type="ECO:0000313" key="9">
    <source>
        <dbReference type="Proteomes" id="UP000076761"/>
    </source>
</evidence>
<evidence type="ECO:0000256" key="3">
    <source>
        <dbReference type="ARBA" id="ARBA00022980"/>
    </source>
</evidence>
<evidence type="ECO:0000256" key="6">
    <source>
        <dbReference type="ARBA" id="ARBA00035188"/>
    </source>
</evidence>
<dbReference type="GO" id="GO:0032543">
    <property type="term" value="P:mitochondrial translation"/>
    <property type="evidence" value="ECO:0007669"/>
    <property type="project" value="InterPro"/>
</dbReference>
<keyword evidence="4" id="KW-0496">Mitochondrion</keyword>
<dbReference type="OrthoDB" id="88at2759"/>
<feature type="domain" description="Ribosomal protein/NADH dehydrogenase" evidence="7">
    <location>
        <begin position="41"/>
        <end position="114"/>
    </location>
</feature>
<keyword evidence="3" id="KW-0689">Ribosomal protein</keyword>
<dbReference type="GO" id="GO:0003735">
    <property type="term" value="F:structural constituent of ribosome"/>
    <property type="evidence" value="ECO:0007669"/>
    <property type="project" value="InterPro"/>
</dbReference>
<dbReference type="SMART" id="SM00916">
    <property type="entry name" value="L51_S25_CI-B8"/>
    <property type="match status" value="1"/>
</dbReference>
<sequence>MSFKLPPPTKPIFRAQLSSRPANGHTAFIPQIRKLLFRYCEKWPSSSRTRTYLTNHLEVLARANPHVEIVVQQRNQKEPIVRGFYLNGRDKVISLKEFEVTQIQQKVQLLLDSSGAKIKPLKRRIIESSTESARGIWSGLHVPELYKI</sequence>
<dbReference type="InParanoid" id="A0A165RI23"/>
<evidence type="ECO:0000256" key="2">
    <source>
        <dbReference type="ARBA" id="ARBA00006073"/>
    </source>
</evidence>
<evidence type="ECO:0000313" key="8">
    <source>
        <dbReference type="EMBL" id="KZT23840.1"/>
    </source>
</evidence>
<dbReference type="FunCoup" id="A0A165RI23">
    <property type="interactions" value="147"/>
</dbReference>
<dbReference type="PANTHER" id="PTHR21396:SF2">
    <property type="entry name" value="LARGE RIBOSOMAL SUBUNIT PROTEIN ML43"/>
    <property type="match status" value="1"/>
</dbReference>
<dbReference type="PANTHER" id="PTHR21396">
    <property type="entry name" value="39S RIBOSOMAL PROTEIN L43"/>
    <property type="match status" value="1"/>
</dbReference>
<dbReference type="STRING" id="1314782.A0A165RI23"/>
<accession>A0A165RI23</accession>
<dbReference type="EMBL" id="KV425582">
    <property type="protein sequence ID" value="KZT23840.1"/>
    <property type="molecule type" value="Genomic_DNA"/>
</dbReference>
<reference evidence="8 9" key="1">
    <citation type="journal article" date="2016" name="Mol. Biol. Evol.">
        <title>Comparative Genomics of Early-Diverging Mushroom-Forming Fungi Provides Insights into the Origins of Lignocellulose Decay Capabilities.</title>
        <authorList>
            <person name="Nagy L.G."/>
            <person name="Riley R."/>
            <person name="Tritt A."/>
            <person name="Adam C."/>
            <person name="Daum C."/>
            <person name="Floudas D."/>
            <person name="Sun H."/>
            <person name="Yadav J.S."/>
            <person name="Pangilinan J."/>
            <person name="Larsson K.H."/>
            <person name="Matsuura K."/>
            <person name="Barry K."/>
            <person name="Labutti K."/>
            <person name="Kuo R."/>
            <person name="Ohm R.A."/>
            <person name="Bhattacharya S.S."/>
            <person name="Shirouzu T."/>
            <person name="Yoshinaga Y."/>
            <person name="Martin F.M."/>
            <person name="Grigoriev I.V."/>
            <person name="Hibbett D.S."/>
        </authorList>
    </citation>
    <scope>NUCLEOTIDE SEQUENCE [LARGE SCALE GENOMIC DNA]</scope>
    <source>
        <strain evidence="8 9">HHB14362 ss-1</strain>
    </source>
</reference>
<gene>
    <name evidence="8" type="ORF">NEOLEDRAFT_1117486</name>
</gene>
<dbReference type="AlphaFoldDB" id="A0A165RI23"/>
<evidence type="ECO:0000256" key="1">
    <source>
        <dbReference type="ARBA" id="ARBA00004173"/>
    </source>
</evidence>
<dbReference type="SUPFAM" id="SSF52833">
    <property type="entry name" value="Thioredoxin-like"/>
    <property type="match status" value="1"/>
</dbReference>
<dbReference type="Proteomes" id="UP000076761">
    <property type="component" value="Unassembled WGS sequence"/>
</dbReference>
<comment type="subcellular location">
    <subcellularLocation>
        <location evidence="1">Mitochondrion</location>
    </subcellularLocation>
</comment>
<protein>
    <recommendedName>
        <fullName evidence="6">Large ribosomal subunit protein mL43</fullName>
    </recommendedName>
</protein>
<organism evidence="8 9">
    <name type="scientific">Neolentinus lepideus HHB14362 ss-1</name>
    <dbReference type="NCBI Taxonomy" id="1314782"/>
    <lineage>
        <taxon>Eukaryota</taxon>
        <taxon>Fungi</taxon>
        <taxon>Dikarya</taxon>
        <taxon>Basidiomycota</taxon>
        <taxon>Agaricomycotina</taxon>
        <taxon>Agaricomycetes</taxon>
        <taxon>Gloeophyllales</taxon>
        <taxon>Gloeophyllaceae</taxon>
        <taxon>Neolentinus</taxon>
    </lineage>
</organism>
<dbReference type="InterPro" id="IPR036249">
    <property type="entry name" value="Thioredoxin-like_sf"/>
</dbReference>